<sequence length="348" mass="39348">MGLGKLPAELVEAVVTELCIHCSPGVERCCYNSNCYCANMDPADVERIHALTGLCLTSRHLNSIATRHLYHAIDSRCWLLLGRTRVARPDLALLARTMRNCWSYGTDQRSCPTMQDLYAYFSSKRATYLETVSEELSEEDWPQESLKGRVDDDAFWAGDNNLPLDILTSLCPNLEALDVSVSYFHAFRFCTPNSLPHLKHVIIAHADTTYGIDLSNIFPLLRAAPNLTRAVFWSVDACGELDVTLPKLTYLHLQNTSISVESLVNILRACPNLETFHYTMGVGERHDQFPLSAVRAAFLENAPNLKVLTLGAGENDHCDEDWDEDEAPRLARVFEEREVKFEFKPYDW</sequence>
<comment type="caution">
    <text evidence="1">The sequence shown here is derived from an EMBL/GenBank/DDBJ whole genome shotgun (WGS) entry which is preliminary data.</text>
</comment>
<organism evidence="1 2">
    <name type="scientific">Parachaetomium inaequale</name>
    <dbReference type="NCBI Taxonomy" id="2588326"/>
    <lineage>
        <taxon>Eukaryota</taxon>
        <taxon>Fungi</taxon>
        <taxon>Dikarya</taxon>
        <taxon>Ascomycota</taxon>
        <taxon>Pezizomycotina</taxon>
        <taxon>Sordariomycetes</taxon>
        <taxon>Sordariomycetidae</taxon>
        <taxon>Sordariales</taxon>
        <taxon>Chaetomiaceae</taxon>
        <taxon>Parachaetomium</taxon>
    </lineage>
</organism>
<proteinExistence type="predicted"/>
<evidence type="ECO:0000313" key="1">
    <source>
        <dbReference type="EMBL" id="KAK4032873.1"/>
    </source>
</evidence>
<dbReference type="Gene3D" id="3.80.10.10">
    <property type="entry name" value="Ribonuclease Inhibitor"/>
    <property type="match status" value="1"/>
</dbReference>
<dbReference type="SUPFAM" id="SSF52047">
    <property type="entry name" value="RNI-like"/>
    <property type="match status" value="1"/>
</dbReference>
<evidence type="ECO:0000313" key="2">
    <source>
        <dbReference type="Proteomes" id="UP001303115"/>
    </source>
</evidence>
<dbReference type="Proteomes" id="UP001303115">
    <property type="component" value="Unassembled WGS sequence"/>
</dbReference>
<protein>
    <recommendedName>
        <fullName evidence="3">F-box domain-containing protein</fullName>
    </recommendedName>
</protein>
<gene>
    <name evidence="1" type="ORF">C8A01DRAFT_20123</name>
</gene>
<evidence type="ECO:0008006" key="3">
    <source>
        <dbReference type="Google" id="ProtNLM"/>
    </source>
</evidence>
<accession>A0AAN6P9R6</accession>
<dbReference type="InterPro" id="IPR032675">
    <property type="entry name" value="LRR_dom_sf"/>
</dbReference>
<keyword evidence="2" id="KW-1185">Reference proteome</keyword>
<dbReference type="EMBL" id="MU854568">
    <property type="protein sequence ID" value="KAK4032873.1"/>
    <property type="molecule type" value="Genomic_DNA"/>
</dbReference>
<dbReference type="AlphaFoldDB" id="A0AAN6P9R6"/>
<reference evidence="2" key="1">
    <citation type="journal article" date="2023" name="Mol. Phylogenet. Evol.">
        <title>Genome-scale phylogeny and comparative genomics of the fungal order Sordariales.</title>
        <authorList>
            <person name="Hensen N."/>
            <person name="Bonometti L."/>
            <person name="Westerberg I."/>
            <person name="Brannstrom I.O."/>
            <person name="Guillou S."/>
            <person name="Cros-Aarteil S."/>
            <person name="Calhoun S."/>
            <person name="Haridas S."/>
            <person name="Kuo A."/>
            <person name="Mondo S."/>
            <person name="Pangilinan J."/>
            <person name="Riley R."/>
            <person name="LaButti K."/>
            <person name="Andreopoulos B."/>
            <person name="Lipzen A."/>
            <person name="Chen C."/>
            <person name="Yan M."/>
            <person name="Daum C."/>
            <person name="Ng V."/>
            <person name="Clum A."/>
            <person name="Steindorff A."/>
            <person name="Ohm R.A."/>
            <person name="Martin F."/>
            <person name="Silar P."/>
            <person name="Natvig D.O."/>
            <person name="Lalanne C."/>
            <person name="Gautier V."/>
            <person name="Ament-Velasquez S.L."/>
            <person name="Kruys A."/>
            <person name="Hutchinson M.I."/>
            <person name="Powell A.J."/>
            <person name="Barry K."/>
            <person name="Miller A.N."/>
            <person name="Grigoriev I.V."/>
            <person name="Debuchy R."/>
            <person name="Gladieux P."/>
            <person name="Hiltunen Thoren M."/>
            <person name="Johannesson H."/>
        </authorList>
    </citation>
    <scope>NUCLEOTIDE SEQUENCE [LARGE SCALE GENOMIC DNA]</scope>
    <source>
        <strain evidence="2">CBS 284.82</strain>
    </source>
</reference>
<name>A0AAN6P9R6_9PEZI</name>